<evidence type="ECO:0000313" key="2">
    <source>
        <dbReference type="EMBL" id="CAD7266110.1"/>
    </source>
</evidence>
<reference evidence="2" key="1">
    <citation type="submission" date="2020-11" db="EMBL/GenBank/DDBJ databases">
        <authorList>
            <person name="Tran Van P."/>
        </authorList>
    </citation>
    <scope>NUCLEOTIDE SEQUENCE</scope>
</reference>
<gene>
    <name evidence="2" type="ORF">TSIB3V08_LOCUS10137</name>
</gene>
<feature type="region of interest" description="Disordered" evidence="1">
    <location>
        <begin position="34"/>
        <end position="53"/>
    </location>
</feature>
<accession>A0A7R9B613</accession>
<feature type="compositionally biased region" description="Pro residues" evidence="1">
    <location>
        <begin position="43"/>
        <end position="52"/>
    </location>
</feature>
<organism evidence="2">
    <name type="scientific">Timema shepardi</name>
    <name type="common">Walking stick</name>
    <dbReference type="NCBI Taxonomy" id="629360"/>
    <lineage>
        <taxon>Eukaryota</taxon>
        <taxon>Metazoa</taxon>
        <taxon>Ecdysozoa</taxon>
        <taxon>Arthropoda</taxon>
        <taxon>Hexapoda</taxon>
        <taxon>Insecta</taxon>
        <taxon>Pterygota</taxon>
        <taxon>Neoptera</taxon>
        <taxon>Polyneoptera</taxon>
        <taxon>Phasmatodea</taxon>
        <taxon>Timematodea</taxon>
        <taxon>Timematoidea</taxon>
        <taxon>Timematidae</taxon>
        <taxon>Timema</taxon>
    </lineage>
</organism>
<sequence>MPLVTPEVLSVDDITTSRKRYGRVQQPMESGVIQCDSRVTPPGAEPRPPPEGLPLDATAHLRLDISGPRHSGVGCQLGVPRHDHVASAKIRALVSPLSGDTVFCENNALDHATTEYTSPGYS</sequence>
<protein>
    <submittedName>
        <fullName evidence="2">Uncharacterized protein</fullName>
    </submittedName>
</protein>
<name>A0A7R9B613_TIMSH</name>
<evidence type="ECO:0000256" key="1">
    <source>
        <dbReference type="SAM" id="MobiDB-lite"/>
    </source>
</evidence>
<proteinExistence type="predicted"/>
<dbReference type="AlphaFoldDB" id="A0A7R9B613"/>
<dbReference type="EMBL" id="OC006411">
    <property type="protein sequence ID" value="CAD7266110.1"/>
    <property type="molecule type" value="Genomic_DNA"/>
</dbReference>